<gene>
    <name evidence="2" type="ORF">NCTC12112_02528</name>
</gene>
<accession>A0AAX2JF83</accession>
<protein>
    <submittedName>
        <fullName evidence="2">Predicted acetyltransferase</fullName>
    </submittedName>
</protein>
<dbReference type="RefSeq" id="WP_005980922.1">
    <property type="nucleotide sequence ID" value="NZ_CABKNW010000005.1"/>
</dbReference>
<organism evidence="2 3">
    <name type="scientific">Fusobacterium ulcerans</name>
    <dbReference type="NCBI Taxonomy" id="861"/>
    <lineage>
        <taxon>Bacteria</taxon>
        <taxon>Fusobacteriati</taxon>
        <taxon>Fusobacteriota</taxon>
        <taxon>Fusobacteriia</taxon>
        <taxon>Fusobacteriales</taxon>
        <taxon>Fusobacteriaceae</taxon>
        <taxon>Fusobacterium</taxon>
    </lineage>
</organism>
<dbReference type="GeneID" id="78453806"/>
<dbReference type="Proteomes" id="UP000249008">
    <property type="component" value="Chromosome 1"/>
</dbReference>
<dbReference type="InterPro" id="IPR016181">
    <property type="entry name" value="Acyl_CoA_acyltransferase"/>
</dbReference>
<reference evidence="2 3" key="1">
    <citation type="submission" date="2018-06" db="EMBL/GenBank/DDBJ databases">
        <authorList>
            <consortium name="Pathogen Informatics"/>
            <person name="Doyle S."/>
        </authorList>
    </citation>
    <scope>NUCLEOTIDE SEQUENCE [LARGE SCALE GENOMIC DNA]</scope>
    <source>
        <strain evidence="2 3">NCTC12112</strain>
    </source>
</reference>
<dbReference type="Gene3D" id="3.40.630.30">
    <property type="match status" value="1"/>
</dbReference>
<dbReference type="EMBL" id="LS483487">
    <property type="protein sequence ID" value="SQJ11027.1"/>
    <property type="molecule type" value="Genomic_DNA"/>
</dbReference>
<dbReference type="AlphaFoldDB" id="A0AAX2JF83"/>
<dbReference type="SUPFAM" id="SSF55729">
    <property type="entry name" value="Acyl-CoA N-acyltransferases (Nat)"/>
    <property type="match status" value="1"/>
</dbReference>
<evidence type="ECO:0000259" key="1">
    <source>
        <dbReference type="PROSITE" id="PS51186"/>
    </source>
</evidence>
<name>A0AAX2JF83_9FUSO</name>
<dbReference type="InterPro" id="IPR000182">
    <property type="entry name" value="GNAT_dom"/>
</dbReference>
<evidence type="ECO:0000313" key="2">
    <source>
        <dbReference type="EMBL" id="SQJ11027.1"/>
    </source>
</evidence>
<dbReference type="KEGG" id="ful:C4N20_03225"/>
<dbReference type="PROSITE" id="PS51186">
    <property type="entry name" value="GNAT"/>
    <property type="match status" value="1"/>
</dbReference>
<evidence type="ECO:0000313" key="3">
    <source>
        <dbReference type="Proteomes" id="UP000249008"/>
    </source>
</evidence>
<dbReference type="Pfam" id="PF00583">
    <property type="entry name" value="Acetyltransf_1"/>
    <property type="match status" value="1"/>
</dbReference>
<proteinExistence type="predicted"/>
<dbReference type="CDD" id="cd04301">
    <property type="entry name" value="NAT_SF"/>
    <property type="match status" value="1"/>
</dbReference>
<dbReference type="GO" id="GO:0016747">
    <property type="term" value="F:acyltransferase activity, transferring groups other than amino-acyl groups"/>
    <property type="evidence" value="ECO:0007669"/>
    <property type="project" value="InterPro"/>
</dbReference>
<feature type="domain" description="N-acetyltransferase" evidence="1">
    <location>
        <begin position="1"/>
        <end position="164"/>
    </location>
</feature>
<sequence length="164" mass="19234">MIRKAEAKDLDRIMEIIKATIAEMKTYGNTQWDENYPQKQDFTGDIESVSLYVNEENGELYGFICANFVEPDEYKDIQWALDEKCLILHRMSINPKYRNQGTATKLIEFAEKIAKENGVNYIKTDTYSINKKMNALLLKLGYIHRGNMNFLGKEKEFYCYDKKL</sequence>
<dbReference type="PANTHER" id="PTHR43072">
    <property type="entry name" value="N-ACETYLTRANSFERASE"/>
    <property type="match status" value="1"/>
</dbReference>